<gene>
    <name evidence="4" type="ORF">B0H16DRAFT_1698466</name>
</gene>
<keyword evidence="2" id="KW-0812">Transmembrane</keyword>
<dbReference type="InterPro" id="IPR013088">
    <property type="entry name" value="Znf_NHR/GATA"/>
</dbReference>
<feature type="domain" description="GATA-type" evidence="3">
    <location>
        <begin position="64"/>
        <end position="118"/>
    </location>
</feature>
<feature type="transmembrane region" description="Helical" evidence="2">
    <location>
        <begin position="90"/>
        <end position="110"/>
    </location>
</feature>
<reference evidence="4" key="1">
    <citation type="submission" date="2023-03" db="EMBL/GenBank/DDBJ databases">
        <title>Massive genome expansion in bonnet fungi (Mycena s.s.) driven by repeated elements and novel gene families across ecological guilds.</title>
        <authorList>
            <consortium name="Lawrence Berkeley National Laboratory"/>
            <person name="Harder C.B."/>
            <person name="Miyauchi S."/>
            <person name="Viragh M."/>
            <person name="Kuo A."/>
            <person name="Thoen E."/>
            <person name="Andreopoulos B."/>
            <person name="Lu D."/>
            <person name="Skrede I."/>
            <person name="Drula E."/>
            <person name="Henrissat B."/>
            <person name="Morin E."/>
            <person name="Kohler A."/>
            <person name="Barry K."/>
            <person name="LaButti K."/>
            <person name="Morin E."/>
            <person name="Salamov A."/>
            <person name="Lipzen A."/>
            <person name="Mereny Z."/>
            <person name="Hegedus B."/>
            <person name="Baldrian P."/>
            <person name="Stursova M."/>
            <person name="Weitz H."/>
            <person name="Taylor A."/>
            <person name="Grigoriev I.V."/>
            <person name="Nagy L.G."/>
            <person name="Martin F."/>
            <person name="Kauserud H."/>
        </authorList>
    </citation>
    <scope>NUCLEOTIDE SEQUENCE</scope>
    <source>
        <strain evidence="4">CBHHK182m</strain>
    </source>
</reference>
<accession>A0AAD7HP31</accession>
<dbReference type="SMART" id="SM00401">
    <property type="entry name" value="ZnF_GATA"/>
    <property type="match status" value="1"/>
</dbReference>
<organism evidence="4 5">
    <name type="scientific">Mycena metata</name>
    <dbReference type="NCBI Taxonomy" id="1033252"/>
    <lineage>
        <taxon>Eukaryota</taxon>
        <taxon>Fungi</taxon>
        <taxon>Dikarya</taxon>
        <taxon>Basidiomycota</taxon>
        <taxon>Agaricomycotina</taxon>
        <taxon>Agaricomycetes</taxon>
        <taxon>Agaricomycetidae</taxon>
        <taxon>Agaricales</taxon>
        <taxon>Marasmiineae</taxon>
        <taxon>Mycenaceae</taxon>
        <taxon>Mycena</taxon>
    </lineage>
</organism>
<comment type="caution">
    <text evidence="4">The sequence shown here is derived from an EMBL/GenBank/DDBJ whole genome shotgun (WGS) entry which is preliminary data.</text>
</comment>
<dbReference type="GO" id="GO:0043565">
    <property type="term" value="F:sequence-specific DNA binding"/>
    <property type="evidence" value="ECO:0007669"/>
    <property type="project" value="InterPro"/>
</dbReference>
<protein>
    <recommendedName>
        <fullName evidence="3">GATA-type domain-containing protein</fullName>
    </recommendedName>
</protein>
<keyword evidence="1" id="KW-0863">Zinc-finger</keyword>
<keyword evidence="1" id="KW-0479">Metal-binding</keyword>
<keyword evidence="5" id="KW-1185">Reference proteome</keyword>
<keyword evidence="2" id="KW-0472">Membrane</keyword>
<dbReference type="SUPFAM" id="SSF57716">
    <property type="entry name" value="Glucocorticoid receptor-like (DNA-binding domain)"/>
    <property type="match status" value="1"/>
</dbReference>
<dbReference type="PROSITE" id="PS50114">
    <property type="entry name" value="GATA_ZN_FINGER_2"/>
    <property type="match status" value="1"/>
</dbReference>
<proteinExistence type="predicted"/>
<dbReference type="Gene3D" id="3.30.50.10">
    <property type="entry name" value="Erythroid Transcription Factor GATA-1, subunit A"/>
    <property type="match status" value="1"/>
</dbReference>
<keyword evidence="2" id="KW-1133">Transmembrane helix</keyword>
<dbReference type="GO" id="GO:0008270">
    <property type="term" value="F:zinc ion binding"/>
    <property type="evidence" value="ECO:0007669"/>
    <property type="project" value="UniProtKB-KW"/>
</dbReference>
<evidence type="ECO:0000259" key="3">
    <source>
        <dbReference type="PROSITE" id="PS50114"/>
    </source>
</evidence>
<evidence type="ECO:0000313" key="4">
    <source>
        <dbReference type="EMBL" id="KAJ7725108.1"/>
    </source>
</evidence>
<dbReference type="AlphaFoldDB" id="A0AAD7HP31"/>
<dbReference type="EMBL" id="JARKIB010000197">
    <property type="protein sequence ID" value="KAJ7725108.1"/>
    <property type="molecule type" value="Genomic_DNA"/>
</dbReference>
<dbReference type="Proteomes" id="UP001215598">
    <property type="component" value="Unassembled WGS sequence"/>
</dbReference>
<evidence type="ECO:0000313" key="5">
    <source>
        <dbReference type="Proteomes" id="UP001215598"/>
    </source>
</evidence>
<sequence>MKGGTPNAVQSVRRTSRNAETAIVKPLPVAGIAAPCTLALQYAGTVTYTKRGMKPVRERMVIVRCNNCGEQNTREWRTDGEGKTVCDESVFFFMICGIYYLANGFARPLSKDDIRRRRARLSRERRRYAPIDDGKKPLKRIPRQRHAPTVKLGPPGVGVTADCPKAVFTAGTQRLLELRYTEHISVMEP</sequence>
<keyword evidence="1" id="KW-0862">Zinc</keyword>
<name>A0AAD7HP31_9AGAR</name>
<dbReference type="InterPro" id="IPR000679">
    <property type="entry name" value="Znf_GATA"/>
</dbReference>
<evidence type="ECO:0000256" key="2">
    <source>
        <dbReference type="SAM" id="Phobius"/>
    </source>
</evidence>
<evidence type="ECO:0000256" key="1">
    <source>
        <dbReference type="PROSITE-ProRule" id="PRU00094"/>
    </source>
</evidence>
<dbReference type="GO" id="GO:0006355">
    <property type="term" value="P:regulation of DNA-templated transcription"/>
    <property type="evidence" value="ECO:0007669"/>
    <property type="project" value="InterPro"/>
</dbReference>